<reference evidence="1" key="2">
    <citation type="submission" date="2020-09" db="EMBL/GenBank/DDBJ databases">
        <authorList>
            <person name="Sun Q."/>
            <person name="Kim S."/>
        </authorList>
    </citation>
    <scope>NUCLEOTIDE SEQUENCE</scope>
    <source>
        <strain evidence="1">KCTC 42097</strain>
    </source>
</reference>
<gene>
    <name evidence="1" type="ORF">GCM10010136_02310</name>
</gene>
<evidence type="ECO:0000313" key="1">
    <source>
        <dbReference type="EMBL" id="GHC61642.1"/>
    </source>
</evidence>
<comment type="caution">
    <text evidence="1">The sequence shown here is derived from an EMBL/GenBank/DDBJ whole genome shotgun (WGS) entry which is preliminary data.</text>
</comment>
<dbReference type="PROSITE" id="PS51257">
    <property type="entry name" value="PROKAR_LIPOPROTEIN"/>
    <property type="match status" value="1"/>
</dbReference>
<reference evidence="1" key="1">
    <citation type="journal article" date="2014" name="Int. J. Syst. Evol. Microbiol.">
        <title>Complete genome sequence of Corynebacterium casei LMG S-19264T (=DSM 44701T), isolated from a smear-ripened cheese.</title>
        <authorList>
            <consortium name="US DOE Joint Genome Institute (JGI-PGF)"/>
            <person name="Walter F."/>
            <person name="Albersmeier A."/>
            <person name="Kalinowski J."/>
            <person name="Ruckert C."/>
        </authorList>
    </citation>
    <scope>NUCLEOTIDE SEQUENCE</scope>
    <source>
        <strain evidence="1">KCTC 42097</strain>
    </source>
</reference>
<dbReference type="EMBL" id="BMZO01000001">
    <property type="protein sequence ID" value="GHC61642.1"/>
    <property type="molecule type" value="Genomic_DNA"/>
</dbReference>
<dbReference type="AlphaFoldDB" id="A0A8J3DFX1"/>
<name>A0A8J3DFX1_9HYPH</name>
<dbReference type="Proteomes" id="UP000641137">
    <property type="component" value="Unassembled WGS sequence"/>
</dbReference>
<protein>
    <submittedName>
        <fullName evidence="1">Uncharacterized protein</fullName>
    </submittedName>
</protein>
<keyword evidence="2" id="KW-1185">Reference proteome</keyword>
<sequence length="194" mass="20898">MRSTLIAACLVISTGTACYADKPEIAGCEAVAVSTLRSPSSYVRIKTSYFENSVVVEYDAQNGYGALIRSTHQCLFRYYDGVFTFSPSRSARQGGGELLAYLGAANSVSVDAKSTQLKPSMDDDLLNSCIEIIIHKKSIAARPPVNDIKASFIRDGDSKPRAVIIRPTKIDSGMPRETTCTGAAKDIKSVAFVE</sequence>
<accession>A0A8J3DFX1</accession>
<organism evidence="1 2">
    <name type="scientific">Limoniibacter endophyticus</name>
    <dbReference type="NCBI Taxonomy" id="1565040"/>
    <lineage>
        <taxon>Bacteria</taxon>
        <taxon>Pseudomonadati</taxon>
        <taxon>Pseudomonadota</taxon>
        <taxon>Alphaproteobacteria</taxon>
        <taxon>Hyphomicrobiales</taxon>
        <taxon>Bartonellaceae</taxon>
        <taxon>Limoniibacter</taxon>
    </lineage>
</organism>
<proteinExistence type="predicted"/>
<dbReference type="RefSeq" id="WP_189486978.1">
    <property type="nucleotide sequence ID" value="NZ_BMZO01000001.1"/>
</dbReference>
<evidence type="ECO:0000313" key="2">
    <source>
        <dbReference type="Proteomes" id="UP000641137"/>
    </source>
</evidence>